<dbReference type="PROSITE" id="PS00101">
    <property type="entry name" value="HEXAPEP_TRANSFERASES"/>
    <property type="match status" value="1"/>
</dbReference>
<keyword evidence="6" id="KW-0012">Acyltransferase</keyword>
<organism evidence="9">
    <name type="scientific">Chloropicon primus</name>
    <dbReference type="NCBI Taxonomy" id="1764295"/>
    <lineage>
        <taxon>Eukaryota</taxon>
        <taxon>Viridiplantae</taxon>
        <taxon>Chlorophyta</taxon>
        <taxon>Chloropicophyceae</taxon>
        <taxon>Chloropicales</taxon>
        <taxon>Chloropicaceae</taxon>
        <taxon>Chloropicon</taxon>
    </lineage>
</organism>
<feature type="domain" description="Serine acetyltransferase N-terminal" evidence="8">
    <location>
        <begin position="89"/>
        <end position="192"/>
    </location>
</feature>
<reference evidence="9" key="1">
    <citation type="submission" date="2021-01" db="EMBL/GenBank/DDBJ databases">
        <authorList>
            <person name="Corre E."/>
            <person name="Pelletier E."/>
            <person name="Niang G."/>
            <person name="Scheremetjew M."/>
            <person name="Finn R."/>
            <person name="Kale V."/>
            <person name="Holt S."/>
            <person name="Cochrane G."/>
            <person name="Meng A."/>
            <person name="Brown T."/>
            <person name="Cohen L."/>
        </authorList>
    </citation>
    <scope>NUCLEOTIDE SEQUENCE</scope>
    <source>
        <strain evidence="9">CCMP1205</strain>
    </source>
</reference>
<proteinExistence type="inferred from homology"/>
<dbReference type="EMBL" id="HBHL01001792">
    <property type="protein sequence ID" value="CAD9712180.1"/>
    <property type="molecule type" value="Transcribed_RNA"/>
</dbReference>
<dbReference type="GO" id="GO:0006535">
    <property type="term" value="P:cysteine biosynthetic process from serine"/>
    <property type="evidence" value="ECO:0007669"/>
    <property type="project" value="InterPro"/>
</dbReference>
<feature type="compositionally biased region" description="Polar residues" evidence="7">
    <location>
        <begin position="52"/>
        <end position="61"/>
    </location>
</feature>
<sequence length="343" mass="37159">MRTRMRMTPLLASPSCSSSGGGGRKADLPPLRRTPRQRLERRWATSSDKARTNNTTSTTSVKAPPNGQLKKEGDCSWAWDDHHLEKDNLWATIREEIARDSKAEPICSSFLFSTVLAHNTIEESLAFILANKLDSPVLPATQLMQLFLEAFKSDEIRSDFLADLLATYDRDPACKQYSSCLLYYKGFHAVQTHRVAHYLYRRGRASLAILLQSRASETFHVDIHPNATVGKGVMLDHATGVVMGESTVVGDNVSLLHHVTLGGSGKSTGDRHPKIGSGVLIGAGAVVLGNVKVGNCSKIGAGSVVLADVPPRHVAVGVPARNIPLVGSDTTAPVQDMNQLYDI</sequence>
<evidence type="ECO:0000256" key="2">
    <source>
        <dbReference type="ARBA" id="ARBA00007274"/>
    </source>
</evidence>
<dbReference type="SMART" id="SM00971">
    <property type="entry name" value="SATase_N"/>
    <property type="match status" value="1"/>
</dbReference>
<dbReference type="Pfam" id="PF00132">
    <property type="entry name" value="Hexapep"/>
    <property type="match status" value="1"/>
</dbReference>
<dbReference type="NCBIfam" id="NF041874">
    <property type="entry name" value="EPS_EpsC"/>
    <property type="match status" value="1"/>
</dbReference>
<dbReference type="EC" id="2.3.1.30" evidence="3"/>
<evidence type="ECO:0000256" key="6">
    <source>
        <dbReference type="ARBA" id="ARBA00023315"/>
    </source>
</evidence>
<dbReference type="InterPro" id="IPR042122">
    <property type="entry name" value="Ser_AcTrfase_N_sf"/>
</dbReference>
<comment type="pathway">
    <text evidence="1">Amino-acid biosynthesis; L-cysteine biosynthesis; L-cysteine from L-serine: step 1/2.</text>
</comment>
<gene>
    <name evidence="9" type="ORF">CPRI1469_LOCUS1021</name>
</gene>
<name>A0A7S2WWZ3_9CHLO</name>
<evidence type="ECO:0000259" key="8">
    <source>
        <dbReference type="SMART" id="SM00971"/>
    </source>
</evidence>
<evidence type="ECO:0000256" key="4">
    <source>
        <dbReference type="ARBA" id="ARBA00022605"/>
    </source>
</evidence>
<dbReference type="SUPFAM" id="SSF51161">
    <property type="entry name" value="Trimeric LpxA-like enzymes"/>
    <property type="match status" value="1"/>
</dbReference>
<dbReference type="InterPro" id="IPR001451">
    <property type="entry name" value="Hexapep"/>
</dbReference>
<keyword evidence="5" id="KW-0808">Transferase</keyword>
<dbReference type="Pfam" id="PF06426">
    <property type="entry name" value="SATase_N"/>
    <property type="match status" value="1"/>
</dbReference>
<feature type="compositionally biased region" description="Basic and acidic residues" evidence="7">
    <location>
        <begin position="37"/>
        <end position="51"/>
    </location>
</feature>
<dbReference type="InterPro" id="IPR011004">
    <property type="entry name" value="Trimer_LpxA-like_sf"/>
</dbReference>
<dbReference type="FunFam" id="2.160.10.10:FF:000002">
    <property type="entry name" value="Serine acetyltransferase"/>
    <property type="match status" value="1"/>
</dbReference>
<feature type="region of interest" description="Disordered" evidence="7">
    <location>
        <begin position="1"/>
        <end position="72"/>
    </location>
</feature>
<dbReference type="NCBIfam" id="TIGR01172">
    <property type="entry name" value="cysE"/>
    <property type="match status" value="1"/>
</dbReference>
<dbReference type="InterPro" id="IPR045304">
    <property type="entry name" value="LbH_SAT"/>
</dbReference>
<dbReference type="InterPro" id="IPR005881">
    <property type="entry name" value="Ser_O-AcTrfase"/>
</dbReference>
<dbReference type="GO" id="GO:0009001">
    <property type="term" value="F:serine O-acetyltransferase activity"/>
    <property type="evidence" value="ECO:0007669"/>
    <property type="project" value="UniProtKB-EC"/>
</dbReference>
<evidence type="ECO:0000256" key="1">
    <source>
        <dbReference type="ARBA" id="ARBA00004876"/>
    </source>
</evidence>
<dbReference type="InterPro" id="IPR053376">
    <property type="entry name" value="Serine_acetyltransferase"/>
</dbReference>
<dbReference type="Gene3D" id="1.10.3130.10">
    <property type="entry name" value="serine acetyltransferase, domain 1"/>
    <property type="match status" value="1"/>
</dbReference>
<dbReference type="PANTHER" id="PTHR42811">
    <property type="entry name" value="SERINE ACETYLTRANSFERASE"/>
    <property type="match status" value="1"/>
</dbReference>
<evidence type="ECO:0000256" key="5">
    <source>
        <dbReference type="ARBA" id="ARBA00022679"/>
    </source>
</evidence>
<dbReference type="CDD" id="cd03354">
    <property type="entry name" value="LbH_SAT"/>
    <property type="match status" value="1"/>
</dbReference>
<evidence type="ECO:0000256" key="3">
    <source>
        <dbReference type="ARBA" id="ARBA00013266"/>
    </source>
</evidence>
<comment type="similarity">
    <text evidence="2">Belongs to the transferase hexapeptide repeat family.</text>
</comment>
<accession>A0A7S2WWZ3</accession>
<dbReference type="AlphaFoldDB" id="A0A7S2WWZ3"/>
<protein>
    <recommendedName>
        <fullName evidence="3">serine O-acetyltransferase</fullName>
        <ecNumber evidence="3">2.3.1.30</ecNumber>
    </recommendedName>
</protein>
<dbReference type="UniPathway" id="UPA00136">
    <property type="reaction ID" value="UER00199"/>
</dbReference>
<evidence type="ECO:0000313" key="9">
    <source>
        <dbReference type="EMBL" id="CAD9712180.1"/>
    </source>
</evidence>
<evidence type="ECO:0000256" key="7">
    <source>
        <dbReference type="SAM" id="MobiDB-lite"/>
    </source>
</evidence>
<dbReference type="Gene3D" id="2.160.10.10">
    <property type="entry name" value="Hexapeptide repeat proteins"/>
    <property type="match status" value="1"/>
</dbReference>
<dbReference type="GO" id="GO:0005737">
    <property type="term" value="C:cytoplasm"/>
    <property type="evidence" value="ECO:0007669"/>
    <property type="project" value="InterPro"/>
</dbReference>
<dbReference type="InterPro" id="IPR018357">
    <property type="entry name" value="Hexapep_transf_CS"/>
</dbReference>
<keyword evidence="4" id="KW-0028">Amino-acid biosynthesis</keyword>
<dbReference type="InterPro" id="IPR010493">
    <property type="entry name" value="Ser_AcTrfase_N"/>
</dbReference>